<keyword evidence="4" id="KW-0175">Coiled coil</keyword>
<feature type="compositionally biased region" description="Basic residues" evidence="5">
    <location>
        <begin position="703"/>
        <end position="716"/>
    </location>
</feature>
<dbReference type="SUPFAM" id="SSF54001">
    <property type="entry name" value="Cysteine proteinases"/>
    <property type="match status" value="1"/>
</dbReference>
<organism evidence="7 8">
    <name type="scientific">Colletotrichum tabaci</name>
    <dbReference type="NCBI Taxonomy" id="1209068"/>
    <lineage>
        <taxon>Eukaryota</taxon>
        <taxon>Fungi</taxon>
        <taxon>Dikarya</taxon>
        <taxon>Ascomycota</taxon>
        <taxon>Pezizomycotina</taxon>
        <taxon>Sordariomycetes</taxon>
        <taxon>Hypocreomycetidae</taxon>
        <taxon>Glomerellales</taxon>
        <taxon>Glomerellaceae</taxon>
        <taxon>Colletotrichum</taxon>
        <taxon>Colletotrichum destructivum species complex</taxon>
    </lineage>
</organism>
<dbReference type="InterPro" id="IPR000169">
    <property type="entry name" value="Pept_cys_AS"/>
</dbReference>
<dbReference type="PANTHER" id="PTHR10183:SF425">
    <property type="entry name" value="CALPAIN-5"/>
    <property type="match status" value="1"/>
</dbReference>
<sequence length="921" mass="101772">MATYGDPPPPVPPPVTPSKRSKKAPQEILSDFWDKFHSKHPGKVTSVFPRSLYASLLPAFQARGASSARNAQESYEAAARECREKVKRIIRECDRTNEKYTDADFDIERDPYSNCLNGLIRDGDFGPGGSAAVVDGPNVSSWDVKNSLDTLAAAQVLGPNSTIPFDPAAVSRFLASDDIWNPLANAGDRSGNRSGTRTGAKSGPVKASKRGGVRGSEWYSPGSIHRVDWIFESPQFTVNGYSSSDIKQGANGDCWWLAAVATIAHRKDLMQKVCVARDEECGVYGFVFQRDGDWISTVIDDNLYLRDSDFDFYGDVYDASGKKARLHRKRNQTGSDALYFARCEDQNETWLPLLEKAYAKVHGDYEAISGGWPGEAVEDMTGGVTSTIATNRVLRKDKLWKELVNSDGEFVFALAAMGTGWDWRKSGLALGHAYSILQSREEVDEDGKKVRLVQIRNPWGERSDGGVGEWNGPWSDGSKEWTPYWLKRFNHTFGDDGVFWMSYEDMLSTFMYIHRTRLFDEKWTVVQQWTSANVSWVTGYLQTKFIVEVKKSGMVVIVLTQLDDRYFHGFEGQYWFELHFVLQKATPKAAGDGAKNGAESKDASEPEQICRVRPVHKWENRSVSCEVDLEPGVYEVLPKVTAARHHNGDAVKPVEEVVKEYAERNPQKLRQVGLQYDIAHAKGGVRDEDELIEKKKLEAKAKKESKKAKKKRKQRKALGIAAKVLEDSAKVVSDMANEGKKTDEAKGEVKAEPKTDSGQEKEKEKEKESTGSSQKPATIDDKPADLASSSKPAEGPTTEPKKPDEKKDENTEKKEEEKGEKGEEAVTAAEASAVPPPAAEDAEAPEEASAEKEDSESDSDAESTVEDDDDEVTGTPWNAVCVLGLRVYARDPDVAIKLTTPSDAEEASSLIVDGEAAGATA</sequence>
<accession>A0AAV9TT46</accession>
<feature type="compositionally biased region" description="Acidic residues" evidence="5">
    <location>
        <begin position="840"/>
        <end position="872"/>
    </location>
</feature>
<gene>
    <name evidence="7" type="ORF">QIS74_01533</name>
</gene>
<dbReference type="InterPro" id="IPR022684">
    <property type="entry name" value="Calpain_cysteine_protease"/>
</dbReference>
<dbReference type="PROSITE" id="PS00139">
    <property type="entry name" value="THIOL_PROTEASE_CYS"/>
    <property type="match status" value="1"/>
</dbReference>
<keyword evidence="8" id="KW-1185">Reference proteome</keyword>
<feature type="active site" evidence="2 3">
    <location>
        <position position="254"/>
    </location>
</feature>
<feature type="active site" evidence="2 3">
    <location>
        <position position="432"/>
    </location>
</feature>
<dbReference type="Pfam" id="PF00648">
    <property type="entry name" value="Peptidase_C2"/>
    <property type="match status" value="1"/>
</dbReference>
<feature type="coiled-coil region" evidence="4">
    <location>
        <begin position="68"/>
        <end position="99"/>
    </location>
</feature>
<dbReference type="PROSITE" id="PS50203">
    <property type="entry name" value="CALPAIN_CAT"/>
    <property type="match status" value="1"/>
</dbReference>
<dbReference type="PANTHER" id="PTHR10183">
    <property type="entry name" value="CALPAIN"/>
    <property type="match status" value="1"/>
</dbReference>
<evidence type="ECO:0000256" key="3">
    <source>
        <dbReference type="PROSITE-ProRule" id="PRU00239"/>
    </source>
</evidence>
<dbReference type="SMART" id="SM00230">
    <property type="entry name" value="CysPc"/>
    <property type="match status" value="1"/>
</dbReference>
<evidence type="ECO:0000256" key="1">
    <source>
        <dbReference type="ARBA" id="ARBA00007623"/>
    </source>
</evidence>
<feature type="region of interest" description="Disordered" evidence="5">
    <location>
        <begin position="185"/>
        <end position="214"/>
    </location>
</feature>
<proteinExistence type="inferred from homology"/>
<feature type="domain" description="Calpain catalytic" evidence="6">
    <location>
        <begin position="217"/>
        <end position="519"/>
    </location>
</feature>
<keyword evidence="3 7" id="KW-0645">Protease</keyword>
<evidence type="ECO:0000313" key="8">
    <source>
        <dbReference type="Proteomes" id="UP001327957"/>
    </source>
</evidence>
<evidence type="ECO:0000256" key="2">
    <source>
        <dbReference type="PIRSR" id="PIRSR622684-1"/>
    </source>
</evidence>
<keyword evidence="3" id="KW-0788">Thiol protease</keyword>
<feature type="compositionally biased region" description="Basic and acidic residues" evidence="5">
    <location>
        <begin position="737"/>
        <end position="769"/>
    </location>
</feature>
<comment type="caution">
    <text evidence="7">The sequence shown here is derived from an EMBL/GenBank/DDBJ whole genome shotgun (WGS) entry which is preliminary data.</text>
</comment>
<dbReference type="AlphaFoldDB" id="A0AAV9TT46"/>
<feature type="active site" evidence="2 3">
    <location>
        <position position="457"/>
    </location>
</feature>
<dbReference type="PRINTS" id="PR00704">
    <property type="entry name" value="CALPAIN"/>
</dbReference>
<evidence type="ECO:0000313" key="7">
    <source>
        <dbReference type="EMBL" id="KAK6225486.1"/>
    </source>
</evidence>
<dbReference type="Proteomes" id="UP001327957">
    <property type="component" value="Unassembled WGS sequence"/>
</dbReference>
<feature type="region of interest" description="Disordered" evidence="5">
    <location>
        <begin position="702"/>
        <end position="876"/>
    </location>
</feature>
<feature type="region of interest" description="Disordered" evidence="5">
    <location>
        <begin position="1"/>
        <end position="24"/>
    </location>
</feature>
<name>A0AAV9TT46_9PEZI</name>
<protein>
    <submittedName>
        <fullName evidence="7">Calpain family cysteine protease</fullName>
    </submittedName>
</protein>
<feature type="compositionally biased region" description="Basic and acidic residues" evidence="5">
    <location>
        <begin position="799"/>
        <end position="824"/>
    </location>
</feature>
<dbReference type="InterPro" id="IPR038765">
    <property type="entry name" value="Papain-like_cys_pep_sf"/>
</dbReference>
<evidence type="ECO:0000256" key="4">
    <source>
        <dbReference type="SAM" id="Coils"/>
    </source>
</evidence>
<feature type="compositionally biased region" description="Pro residues" evidence="5">
    <location>
        <begin position="1"/>
        <end position="16"/>
    </location>
</feature>
<reference evidence="7 8" key="1">
    <citation type="submission" date="2023-04" db="EMBL/GenBank/DDBJ databases">
        <title>Colletotrichum tabacum stain YC1 causing leaf anthracnose on Nicotiana tabacum(L.) cv.</title>
        <authorList>
            <person name="Ji Z."/>
            <person name="Wang M."/>
            <person name="Zhang J."/>
            <person name="Wang N."/>
            <person name="Zhou Z."/>
        </authorList>
    </citation>
    <scope>NUCLEOTIDE SEQUENCE [LARGE SCALE GENOMIC DNA]</scope>
    <source>
        <strain evidence="7 8">YC1</strain>
    </source>
</reference>
<keyword evidence="3" id="KW-0378">Hydrolase</keyword>
<dbReference type="GO" id="GO:0006508">
    <property type="term" value="P:proteolysis"/>
    <property type="evidence" value="ECO:0007669"/>
    <property type="project" value="UniProtKB-KW"/>
</dbReference>
<dbReference type="EMBL" id="JASAOK010000002">
    <property type="protein sequence ID" value="KAK6225486.1"/>
    <property type="molecule type" value="Genomic_DNA"/>
</dbReference>
<dbReference type="InterPro" id="IPR001300">
    <property type="entry name" value="Peptidase_C2_calpain_cat"/>
</dbReference>
<evidence type="ECO:0000256" key="5">
    <source>
        <dbReference type="SAM" id="MobiDB-lite"/>
    </source>
</evidence>
<dbReference type="Gene3D" id="3.90.70.10">
    <property type="entry name" value="Cysteine proteinases"/>
    <property type="match status" value="1"/>
</dbReference>
<feature type="region of interest" description="Disordered" evidence="5">
    <location>
        <begin position="902"/>
        <end position="921"/>
    </location>
</feature>
<dbReference type="GO" id="GO:0004198">
    <property type="term" value="F:calcium-dependent cysteine-type endopeptidase activity"/>
    <property type="evidence" value="ECO:0007669"/>
    <property type="project" value="InterPro"/>
</dbReference>
<dbReference type="CDD" id="cd00044">
    <property type="entry name" value="CysPc"/>
    <property type="match status" value="1"/>
</dbReference>
<comment type="similarity">
    <text evidence="1">Belongs to the peptidase C2 family.</text>
</comment>
<evidence type="ECO:0000259" key="6">
    <source>
        <dbReference type="PROSITE" id="PS50203"/>
    </source>
</evidence>